<comment type="subcellular location">
    <subcellularLocation>
        <location evidence="1">Cell membrane</location>
        <topology evidence="1">Multi-pass membrane protein</topology>
    </subcellularLocation>
</comment>
<sequence length="321" mass="36140">MTEYPNCFNGTTDVWNRRLVLSLGVPQLAVTIISMAFNSAVIVTVLLSKELHKPIFILFCNLAISDLLSSSSSFWITTLFLLDPESTVLGYEGLLVPYAFYTMSILATIYNLVIIGIERYLAVSECLRMRYRVTRNQTLGTALVTWLLAFSLGFLPLMGWNCLEKANVSALYSPLCIDYLIFITIPHCAVALILPLFTYINIIGFLRKQTMAMVALGQVQATYKLAEIQVARTSVFIWFLALLSYTPFFIGVLLDLAYEDCPGDLSRGVYVFRNLTTMMITINSLGNPIIYTLKIKKLRLRLKFLKNPSTNRIHVLAVGHT</sequence>
<proteinExistence type="inferred from homology"/>
<reference evidence="13" key="1">
    <citation type="submission" date="2025-08" db="UniProtKB">
        <authorList>
            <consortium name="RefSeq"/>
        </authorList>
    </citation>
    <scope>IDENTIFICATION</scope>
</reference>
<dbReference type="PROSITE" id="PS50262">
    <property type="entry name" value="G_PROTEIN_RECEP_F1_2"/>
    <property type="match status" value="1"/>
</dbReference>
<feature type="transmembrane region" description="Helical" evidence="10">
    <location>
        <begin position="270"/>
        <end position="293"/>
    </location>
</feature>
<feature type="transmembrane region" description="Helical" evidence="10">
    <location>
        <begin position="179"/>
        <end position="206"/>
    </location>
</feature>
<gene>
    <name evidence="13" type="primary">LOC107108929</name>
</gene>
<evidence type="ECO:0000313" key="12">
    <source>
        <dbReference type="Proteomes" id="UP000694871"/>
    </source>
</evidence>
<dbReference type="PROSITE" id="PS00237">
    <property type="entry name" value="G_PROTEIN_RECEP_F1_1"/>
    <property type="match status" value="1"/>
</dbReference>
<dbReference type="RefSeq" id="XP_015264969.1">
    <property type="nucleotide sequence ID" value="XM_015409483.1"/>
</dbReference>
<dbReference type="PRINTS" id="PR00237">
    <property type="entry name" value="GPCRRHODOPSN"/>
</dbReference>
<evidence type="ECO:0000256" key="7">
    <source>
        <dbReference type="ARBA" id="ARBA00023170"/>
    </source>
</evidence>
<dbReference type="Proteomes" id="UP000694871">
    <property type="component" value="Unplaced"/>
</dbReference>
<comment type="similarity">
    <text evidence="9">Belongs to the G-protein coupled receptor 1 family.</text>
</comment>
<evidence type="ECO:0000256" key="9">
    <source>
        <dbReference type="RuleBase" id="RU000688"/>
    </source>
</evidence>
<keyword evidence="12" id="KW-1185">Reference proteome</keyword>
<evidence type="ECO:0000256" key="8">
    <source>
        <dbReference type="ARBA" id="ARBA00023224"/>
    </source>
</evidence>
<evidence type="ECO:0000256" key="6">
    <source>
        <dbReference type="ARBA" id="ARBA00023136"/>
    </source>
</evidence>
<dbReference type="PANTHER" id="PTHR22750">
    <property type="entry name" value="G-PROTEIN COUPLED RECEPTOR"/>
    <property type="match status" value="1"/>
</dbReference>
<organism evidence="12 13">
    <name type="scientific">Gekko japonicus</name>
    <name type="common">Schlegel's Japanese gecko</name>
    <dbReference type="NCBI Taxonomy" id="146911"/>
    <lineage>
        <taxon>Eukaryota</taxon>
        <taxon>Metazoa</taxon>
        <taxon>Chordata</taxon>
        <taxon>Craniata</taxon>
        <taxon>Vertebrata</taxon>
        <taxon>Euteleostomi</taxon>
        <taxon>Lepidosauria</taxon>
        <taxon>Squamata</taxon>
        <taxon>Bifurcata</taxon>
        <taxon>Gekkota</taxon>
        <taxon>Gekkonidae</taxon>
        <taxon>Gekkoninae</taxon>
        <taxon>Gekko</taxon>
    </lineage>
</organism>
<feature type="transmembrane region" description="Helical" evidence="10">
    <location>
        <begin position="55"/>
        <end position="78"/>
    </location>
</feature>
<keyword evidence="7 9" id="KW-0675">Receptor</keyword>
<dbReference type="Pfam" id="PF00001">
    <property type="entry name" value="7tm_1"/>
    <property type="match status" value="1"/>
</dbReference>
<dbReference type="InterPro" id="IPR000276">
    <property type="entry name" value="GPCR_Rhodpsn"/>
</dbReference>
<evidence type="ECO:0000256" key="1">
    <source>
        <dbReference type="ARBA" id="ARBA00004651"/>
    </source>
</evidence>
<feature type="transmembrane region" description="Helical" evidence="10">
    <location>
        <begin position="28"/>
        <end position="48"/>
    </location>
</feature>
<feature type="transmembrane region" description="Helical" evidence="10">
    <location>
        <begin position="235"/>
        <end position="258"/>
    </location>
</feature>
<feature type="transmembrane region" description="Helical" evidence="10">
    <location>
        <begin position="138"/>
        <end position="159"/>
    </location>
</feature>
<evidence type="ECO:0000259" key="11">
    <source>
        <dbReference type="PROSITE" id="PS50262"/>
    </source>
</evidence>
<keyword evidence="4 10" id="KW-1133">Transmembrane helix</keyword>
<dbReference type="SUPFAM" id="SSF81321">
    <property type="entry name" value="Family A G protein-coupled receptor-like"/>
    <property type="match status" value="1"/>
</dbReference>
<evidence type="ECO:0000313" key="13">
    <source>
        <dbReference type="RefSeq" id="XP_015264969.1"/>
    </source>
</evidence>
<name>A0ABM1JU32_GEKJA</name>
<evidence type="ECO:0000256" key="10">
    <source>
        <dbReference type="SAM" id="Phobius"/>
    </source>
</evidence>
<dbReference type="GeneID" id="107108929"/>
<keyword evidence="5 9" id="KW-0297">G-protein coupled receptor</keyword>
<dbReference type="Gene3D" id="1.20.1070.10">
    <property type="entry name" value="Rhodopsin 7-helix transmembrane proteins"/>
    <property type="match status" value="1"/>
</dbReference>
<feature type="domain" description="G-protein coupled receptors family 1 profile" evidence="11">
    <location>
        <begin position="37"/>
        <end position="291"/>
    </location>
</feature>
<dbReference type="InterPro" id="IPR017452">
    <property type="entry name" value="GPCR_Rhodpsn_7TM"/>
</dbReference>
<keyword evidence="2" id="KW-1003">Cell membrane</keyword>
<keyword evidence="8 9" id="KW-0807">Transducer</keyword>
<keyword evidence="6 10" id="KW-0472">Membrane</keyword>
<feature type="transmembrane region" description="Helical" evidence="10">
    <location>
        <begin position="98"/>
        <end position="117"/>
    </location>
</feature>
<evidence type="ECO:0000256" key="5">
    <source>
        <dbReference type="ARBA" id="ARBA00023040"/>
    </source>
</evidence>
<evidence type="ECO:0000256" key="3">
    <source>
        <dbReference type="ARBA" id="ARBA00022692"/>
    </source>
</evidence>
<accession>A0ABM1JU32</accession>
<evidence type="ECO:0000256" key="4">
    <source>
        <dbReference type="ARBA" id="ARBA00022989"/>
    </source>
</evidence>
<evidence type="ECO:0000256" key="2">
    <source>
        <dbReference type="ARBA" id="ARBA00022475"/>
    </source>
</evidence>
<protein>
    <submittedName>
        <fullName evidence="13">Lysophosphatidic acid receptor 2-like</fullName>
    </submittedName>
</protein>
<keyword evidence="3 9" id="KW-0812">Transmembrane</keyword>